<feature type="non-terminal residue" evidence="2">
    <location>
        <position position="178"/>
    </location>
</feature>
<sequence>MPSEKSLLFYKKKIDAATGTTGGAATTEAIARMAQEDIDTHDADAAAHPGGVPPAAHTLASHSTKAHGELSDAPPDAHHDESHSLASHSSRAHSELTGVGITDHHTAAILESLLTTQNDIIIRGVAAPERLAVAASRMVARLATGDLVAATAAEILTLLGLDTLTDNSMADTLHRHSE</sequence>
<feature type="compositionally biased region" description="Low complexity" evidence="1">
    <location>
        <begin position="46"/>
        <end position="58"/>
    </location>
</feature>
<protein>
    <submittedName>
        <fullName evidence="2">Uncharacterized protein</fullName>
    </submittedName>
</protein>
<reference evidence="2" key="1">
    <citation type="journal article" date="2015" name="Nature">
        <title>Complex archaea that bridge the gap between prokaryotes and eukaryotes.</title>
        <authorList>
            <person name="Spang A."/>
            <person name="Saw J.H."/>
            <person name="Jorgensen S.L."/>
            <person name="Zaremba-Niedzwiedzka K."/>
            <person name="Martijn J."/>
            <person name="Lind A.E."/>
            <person name="van Eijk R."/>
            <person name="Schleper C."/>
            <person name="Guy L."/>
            <person name="Ettema T.J."/>
        </authorList>
    </citation>
    <scope>NUCLEOTIDE SEQUENCE</scope>
</reference>
<feature type="compositionally biased region" description="Basic and acidic residues" evidence="1">
    <location>
        <begin position="66"/>
        <end position="83"/>
    </location>
</feature>
<accession>A0A0F9E2A7</accession>
<evidence type="ECO:0000313" key="2">
    <source>
        <dbReference type="EMBL" id="KKL18193.1"/>
    </source>
</evidence>
<comment type="caution">
    <text evidence="2">The sequence shown here is derived from an EMBL/GenBank/DDBJ whole genome shotgun (WGS) entry which is preliminary data.</text>
</comment>
<proteinExistence type="predicted"/>
<feature type="region of interest" description="Disordered" evidence="1">
    <location>
        <begin position="43"/>
        <end position="93"/>
    </location>
</feature>
<dbReference type="AlphaFoldDB" id="A0A0F9E2A7"/>
<gene>
    <name evidence="2" type="ORF">LCGC14_2477990</name>
</gene>
<organism evidence="2">
    <name type="scientific">marine sediment metagenome</name>
    <dbReference type="NCBI Taxonomy" id="412755"/>
    <lineage>
        <taxon>unclassified sequences</taxon>
        <taxon>metagenomes</taxon>
        <taxon>ecological metagenomes</taxon>
    </lineage>
</organism>
<dbReference type="EMBL" id="LAZR01038962">
    <property type="protein sequence ID" value="KKL18193.1"/>
    <property type="molecule type" value="Genomic_DNA"/>
</dbReference>
<evidence type="ECO:0000256" key="1">
    <source>
        <dbReference type="SAM" id="MobiDB-lite"/>
    </source>
</evidence>
<name>A0A0F9E2A7_9ZZZZ</name>